<dbReference type="PIRSF" id="PIRSF028103">
    <property type="entry name" value="GcvR"/>
    <property type="match status" value="1"/>
</dbReference>
<feature type="domain" description="ACT" evidence="1">
    <location>
        <begin position="91"/>
        <end position="172"/>
    </location>
</feature>
<protein>
    <submittedName>
        <fullName evidence="2">Amino acid-binding protein</fullName>
    </submittedName>
</protein>
<comment type="caution">
    <text evidence="2">The sequence shown here is derived from an EMBL/GenBank/DDBJ whole genome shotgun (WGS) entry which is preliminary data.</text>
</comment>
<evidence type="ECO:0000313" key="2">
    <source>
        <dbReference type="EMBL" id="MCI4682485.1"/>
    </source>
</evidence>
<keyword evidence="3" id="KW-1185">Reference proteome</keyword>
<dbReference type="Gene3D" id="3.30.70.260">
    <property type="match status" value="2"/>
</dbReference>
<name>A0ABS9Z538_9HYPH</name>
<sequence>MQTHLVLTVIGRDRPGLVSAVSETIAAGGGNWLDTRMARLAGQFAGMLLVAIAPEKADALVASLRKLETQGLRFIIEKSEEPTPVAGRTLRLELVGLDHPGIIRDISHVLAEQNVSIAELESECVSGSFSGEAMFKAKALVTLPDDLHVEDLRHALEAIAHELMVDLSFEDNAAPVG</sequence>
<dbReference type="PROSITE" id="PS51671">
    <property type="entry name" value="ACT"/>
    <property type="match status" value="1"/>
</dbReference>
<dbReference type="PANTHER" id="PTHR34875:SF6">
    <property type="entry name" value="UPF0237 PROTEIN MJ1558"/>
    <property type="match status" value="1"/>
</dbReference>
<organism evidence="2 3">
    <name type="scientific">Candidatus Rhodoblastus alkanivorans</name>
    <dbReference type="NCBI Taxonomy" id="2954117"/>
    <lineage>
        <taxon>Bacteria</taxon>
        <taxon>Pseudomonadati</taxon>
        <taxon>Pseudomonadota</taxon>
        <taxon>Alphaproteobacteria</taxon>
        <taxon>Hyphomicrobiales</taxon>
        <taxon>Rhodoblastaceae</taxon>
        <taxon>Rhodoblastus</taxon>
    </lineage>
</organism>
<dbReference type="InterPro" id="IPR002912">
    <property type="entry name" value="ACT_dom"/>
</dbReference>
<dbReference type="InterPro" id="IPR050990">
    <property type="entry name" value="UPF0237/GcvR_regulator"/>
</dbReference>
<dbReference type="Pfam" id="PF13740">
    <property type="entry name" value="ACT_6"/>
    <property type="match status" value="2"/>
</dbReference>
<accession>A0ABS9Z538</accession>
<dbReference type="InterPro" id="IPR045865">
    <property type="entry name" value="ACT-like_dom_sf"/>
</dbReference>
<dbReference type="Proteomes" id="UP001139104">
    <property type="component" value="Unassembled WGS sequence"/>
</dbReference>
<reference evidence="2" key="1">
    <citation type="journal article" date="2022" name="ISME J.">
        <title>Identification of active gaseous-alkane degraders at natural gas seeps.</title>
        <authorList>
            <person name="Farhan Ul Haque M."/>
            <person name="Hernandez M."/>
            <person name="Crombie A.T."/>
            <person name="Murrell J.C."/>
        </authorList>
    </citation>
    <scope>NUCLEOTIDE SEQUENCE</scope>
    <source>
        <strain evidence="2">PC2</strain>
    </source>
</reference>
<gene>
    <name evidence="2" type="ORF">K2U94_06880</name>
</gene>
<proteinExistence type="predicted"/>
<evidence type="ECO:0000313" key="3">
    <source>
        <dbReference type="Proteomes" id="UP001139104"/>
    </source>
</evidence>
<dbReference type="SUPFAM" id="SSF55021">
    <property type="entry name" value="ACT-like"/>
    <property type="match status" value="2"/>
</dbReference>
<dbReference type="RefSeq" id="WP_243066494.1">
    <property type="nucleotide sequence ID" value="NZ_JAIVFK010000069.1"/>
</dbReference>
<dbReference type="PANTHER" id="PTHR34875">
    <property type="entry name" value="UPF0237 PROTEIN MJ1558"/>
    <property type="match status" value="1"/>
</dbReference>
<evidence type="ECO:0000259" key="1">
    <source>
        <dbReference type="PROSITE" id="PS51671"/>
    </source>
</evidence>
<dbReference type="InterPro" id="IPR016867">
    <property type="entry name" value="GcvR"/>
</dbReference>
<dbReference type="EMBL" id="JAIVFP010000001">
    <property type="protein sequence ID" value="MCI4682485.1"/>
    <property type="molecule type" value="Genomic_DNA"/>
</dbReference>
<dbReference type="CDD" id="cd04869">
    <property type="entry name" value="ACT_GcvR_2"/>
    <property type="match status" value="1"/>
</dbReference>